<dbReference type="GeneID" id="54300464"/>
<proteinExistence type="predicted"/>
<evidence type="ECO:0000256" key="2">
    <source>
        <dbReference type="SAM" id="MobiDB-lite"/>
    </source>
</evidence>
<evidence type="ECO:0000313" key="4">
    <source>
        <dbReference type="Proteomes" id="UP000799438"/>
    </source>
</evidence>
<keyword evidence="1" id="KW-0175">Coiled coil</keyword>
<dbReference type="EMBL" id="ML995478">
    <property type="protein sequence ID" value="KAF2145298.1"/>
    <property type="molecule type" value="Genomic_DNA"/>
</dbReference>
<feature type="region of interest" description="Disordered" evidence="2">
    <location>
        <begin position="1"/>
        <end position="29"/>
    </location>
</feature>
<protein>
    <submittedName>
        <fullName evidence="3">Uncharacterized protein</fullName>
    </submittedName>
</protein>
<feature type="compositionally biased region" description="Basic and acidic residues" evidence="2">
    <location>
        <begin position="119"/>
        <end position="136"/>
    </location>
</feature>
<feature type="region of interest" description="Disordered" evidence="2">
    <location>
        <begin position="114"/>
        <end position="143"/>
    </location>
</feature>
<reference evidence="3" key="1">
    <citation type="journal article" date="2020" name="Stud. Mycol.">
        <title>101 Dothideomycetes genomes: a test case for predicting lifestyles and emergence of pathogens.</title>
        <authorList>
            <person name="Haridas S."/>
            <person name="Albert R."/>
            <person name="Binder M."/>
            <person name="Bloem J."/>
            <person name="Labutti K."/>
            <person name="Salamov A."/>
            <person name="Andreopoulos B."/>
            <person name="Baker S."/>
            <person name="Barry K."/>
            <person name="Bills G."/>
            <person name="Bluhm B."/>
            <person name="Cannon C."/>
            <person name="Castanera R."/>
            <person name="Culley D."/>
            <person name="Daum C."/>
            <person name="Ezra D."/>
            <person name="Gonzalez J."/>
            <person name="Henrissat B."/>
            <person name="Kuo A."/>
            <person name="Liang C."/>
            <person name="Lipzen A."/>
            <person name="Lutzoni F."/>
            <person name="Magnuson J."/>
            <person name="Mondo S."/>
            <person name="Nolan M."/>
            <person name="Ohm R."/>
            <person name="Pangilinan J."/>
            <person name="Park H.-J."/>
            <person name="Ramirez L."/>
            <person name="Alfaro M."/>
            <person name="Sun H."/>
            <person name="Tritt A."/>
            <person name="Yoshinaga Y."/>
            <person name="Zwiers L.-H."/>
            <person name="Turgeon B."/>
            <person name="Goodwin S."/>
            <person name="Spatafora J."/>
            <person name="Crous P."/>
            <person name="Grigoriev I."/>
        </authorList>
    </citation>
    <scope>NUCLEOTIDE SEQUENCE</scope>
    <source>
        <strain evidence="3">CBS 121167</strain>
    </source>
</reference>
<feature type="coiled-coil region" evidence="1">
    <location>
        <begin position="182"/>
        <end position="292"/>
    </location>
</feature>
<keyword evidence="4" id="KW-1185">Reference proteome</keyword>
<sequence>MADPPHRTTSQKADADAKADRKVAGDSATPFMAKLKRPTFADELTKTYSDITEDKIRKTTTTYPRITFAERSGLIDSNLAKTPDVKKNPKALVPYPRLKAQVTTDLAKEKNRNTMTDHVPPKFSDRTRSTEQRLVETENPNAELEKVKKPSLILRTTPMTGLPSTRLHGSSTADQRGDDKKFLKMENELKAKDKALQEAKDDIKRLEKVVEAYKNIEKLSIKAGDDASMKGHKLQMRILDLEKQLKTYKDQAEHATCRDKLIEETEARQVAVDKLIQEIEKLKEVVGKHDSDIKRLQSPVVEPDTGMDLDQEPSFVVLNTELSG</sequence>
<feature type="compositionally biased region" description="Basic and acidic residues" evidence="2">
    <location>
        <begin position="13"/>
        <end position="24"/>
    </location>
</feature>
<dbReference type="Proteomes" id="UP000799438">
    <property type="component" value="Unassembled WGS sequence"/>
</dbReference>
<evidence type="ECO:0000256" key="1">
    <source>
        <dbReference type="SAM" id="Coils"/>
    </source>
</evidence>
<organism evidence="3 4">
    <name type="scientific">Aplosporella prunicola CBS 121167</name>
    <dbReference type="NCBI Taxonomy" id="1176127"/>
    <lineage>
        <taxon>Eukaryota</taxon>
        <taxon>Fungi</taxon>
        <taxon>Dikarya</taxon>
        <taxon>Ascomycota</taxon>
        <taxon>Pezizomycotina</taxon>
        <taxon>Dothideomycetes</taxon>
        <taxon>Dothideomycetes incertae sedis</taxon>
        <taxon>Botryosphaeriales</taxon>
        <taxon>Aplosporellaceae</taxon>
        <taxon>Aplosporella</taxon>
    </lineage>
</organism>
<dbReference type="AlphaFoldDB" id="A0A6A6BNP8"/>
<dbReference type="RefSeq" id="XP_033401010.1">
    <property type="nucleotide sequence ID" value="XM_033542967.1"/>
</dbReference>
<gene>
    <name evidence="3" type="ORF">K452DRAFT_306200</name>
</gene>
<accession>A0A6A6BNP8</accession>
<name>A0A6A6BNP8_9PEZI</name>
<evidence type="ECO:0000313" key="3">
    <source>
        <dbReference type="EMBL" id="KAF2145298.1"/>
    </source>
</evidence>
<feature type="region of interest" description="Disordered" evidence="2">
    <location>
        <begin position="157"/>
        <end position="177"/>
    </location>
</feature>
<feature type="compositionally biased region" description="Polar residues" evidence="2">
    <location>
        <begin position="157"/>
        <end position="174"/>
    </location>
</feature>